<protein>
    <submittedName>
        <fullName evidence="2">IP18279p</fullName>
    </submittedName>
</protein>
<dbReference type="EMBL" id="BT030241">
    <property type="protein sequence ID" value="ABN49380.1"/>
    <property type="molecule type" value="mRNA"/>
</dbReference>
<dbReference type="AlphaFoldDB" id="A2VES2"/>
<name>A2VES2_DROME</name>
<proteinExistence type="evidence at transcript level"/>
<feature type="non-terminal residue" evidence="2">
    <location>
        <position position="1"/>
    </location>
</feature>
<organism evidence="2">
    <name type="scientific">Drosophila melanogaster</name>
    <name type="common">Fruit fly</name>
    <dbReference type="NCBI Taxonomy" id="7227"/>
    <lineage>
        <taxon>Eukaryota</taxon>
        <taxon>Metazoa</taxon>
        <taxon>Ecdysozoa</taxon>
        <taxon>Arthropoda</taxon>
        <taxon>Hexapoda</taxon>
        <taxon>Insecta</taxon>
        <taxon>Pterygota</taxon>
        <taxon>Neoptera</taxon>
        <taxon>Endopterygota</taxon>
        <taxon>Diptera</taxon>
        <taxon>Brachycera</taxon>
        <taxon>Muscomorpha</taxon>
        <taxon>Ephydroidea</taxon>
        <taxon>Drosophilidae</taxon>
        <taxon>Drosophila</taxon>
        <taxon>Sophophora</taxon>
    </lineage>
</organism>
<evidence type="ECO:0000256" key="1">
    <source>
        <dbReference type="SAM" id="MobiDB-lite"/>
    </source>
</evidence>
<dbReference type="IntAct" id="A2VES2">
    <property type="interactions" value="1"/>
</dbReference>
<sequence length="74" mass="7481">QISPLVPRISKEYTIMGCCFGKSKSVDLPAVPPAPAKQRSTLPEFPISGSVTSTAPAGSGYGSGGATNAALEDD</sequence>
<dbReference type="HOGENOM" id="CLU_2925131_0_0_1"/>
<accession>A2VES2</accession>
<evidence type="ECO:0000313" key="2">
    <source>
        <dbReference type="EMBL" id="ABN49380.1"/>
    </source>
</evidence>
<reference evidence="2" key="1">
    <citation type="submission" date="2007-02" db="EMBL/GenBank/DDBJ databases">
        <authorList>
            <person name="Stapleton M."/>
            <person name="Carlson J."/>
            <person name="Frise E."/>
            <person name="Kapadia B."/>
            <person name="Park S."/>
            <person name="Wan K."/>
            <person name="Yu C."/>
            <person name="Celniker S."/>
        </authorList>
    </citation>
    <scope>NUCLEOTIDE SEQUENCE</scope>
</reference>
<feature type="region of interest" description="Disordered" evidence="1">
    <location>
        <begin position="29"/>
        <end position="74"/>
    </location>
</feature>